<proteinExistence type="predicted"/>
<feature type="non-terminal residue" evidence="2">
    <location>
        <position position="1"/>
    </location>
</feature>
<dbReference type="Proteomes" id="UP001183202">
    <property type="component" value="Unassembled WGS sequence"/>
</dbReference>
<dbReference type="RefSeq" id="WP_311560174.1">
    <property type="nucleotide sequence ID" value="NZ_JAVREJ010000040.1"/>
</dbReference>
<evidence type="ECO:0000313" key="3">
    <source>
        <dbReference type="Proteomes" id="UP001183202"/>
    </source>
</evidence>
<accession>A0ABU2NI68</accession>
<name>A0ABU2NI68_9PSEU</name>
<gene>
    <name evidence="2" type="ORF">RM445_29650</name>
</gene>
<dbReference type="EMBL" id="JAVREJ010000040">
    <property type="protein sequence ID" value="MDT0353662.1"/>
    <property type="molecule type" value="Genomic_DNA"/>
</dbReference>
<feature type="region of interest" description="Disordered" evidence="1">
    <location>
        <begin position="1"/>
        <end position="47"/>
    </location>
</feature>
<keyword evidence="3" id="KW-1185">Reference proteome</keyword>
<organism evidence="2 3">
    <name type="scientific">Pseudonocardia charpentierae</name>
    <dbReference type="NCBI Taxonomy" id="3075545"/>
    <lineage>
        <taxon>Bacteria</taxon>
        <taxon>Bacillati</taxon>
        <taxon>Actinomycetota</taxon>
        <taxon>Actinomycetes</taxon>
        <taxon>Pseudonocardiales</taxon>
        <taxon>Pseudonocardiaceae</taxon>
        <taxon>Pseudonocardia</taxon>
    </lineage>
</organism>
<reference evidence="3" key="1">
    <citation type="submission" date="2023-07" db="EMBL/GenBank/DDBJ databases">
        <title>30 novel species of actinomycetes from the DSMZ collection.</title>
        <authorList>
            <person name="Nouioui I."/>
        </authorList>
    </citation>
    <scope>NUCLEOTIDE SEQUENCE [LARGE SCALE GENOMIC DNA]</scope>
    <source>
        <strain evidence="3">DSM 45834</strain>
    </source>
</reference>
<feature type="compositionally biased region" description="Low complexity" evidence="1">
    <location>
        <begin position="34"/>
        <end position="45"/>
    </location>
</feature>
<evidence type="ECO:0000313" key="2">
    <source>
        <dbReference type="EMBL" id="MDT0353662.1"/>
    </source>
</evidence>
<comment type="caution">
    <text evidence="2">The sequence shown here is derived from an EMBL/GenBank/DDBJ whole genome shotgun (WGS) entry which is preliminary data.</text>
</comment>
<sequence length="75" mass="7903">GTPRQIPLPRRAPGQSAPDAGPMRRRSDARSGRPASAAESDAAPEGFAMPTVLGQAWAQDPGTLRRLLAGLRRMA</sequence>
<evidence type="ECO:0000256" key="1">
    <source>
        <dbReference type="SAM" id="MobiDB-lite"/>
    </source>
</evidence>
<protein>
    <submittedName>
        <fullName evidence="2">Uncharacterized protein</fullName>
    </submittedName>
</protein>